<comment type="caution">
    <text evidence="1">The sequence shown here is derived from an EMBL/GenBank/DDBJ whole genome shotgun (WGS) entry which is preliminary data.</text>
</comment>
<proteinExistence type="predicted"/>
<dbReference type="EMBL" id="JXQG01000008">
    <property type="protein sequence ID" value="KKZ12946.1"/>
    <property type="molecule type" value="Genomic_DNA"/>
</dbReference>
<dbReference type="Proteomes" id="UP000035067">
    <property type="component" value="Unassembled WGS sequence"/>
</dbReference>
<evidence type="ECO:0000313" key="2">
    <source>
        <dbReference type="Proteomes" id="UP000035067"/>
    </source>
</evidence>
<reference evidence="1 2" key="1">
    <citation type="submission" date="2015-01" db="EMBL/GenBank/DDBJ databases">
        <title>Lifestyle Evolution in Cyanobacterial Symbionts of Sponges.</title>
        <authorList>
            <person name="Burgsdorf I."/>
            <person name="Slaby B.M."/>
            <person name="Handley K.M."/>
            <person name="Haber M."/>
            <person name="Blom J."/>
            <person name="Marshall C.W."/>
            <person name="Gilbert J.A."/>
            <person name="Hentschel U."/>
            <person name="Steindler L."/>
        </authorList>
    </citation>
    <scope>NUCLEOTIDE SEQUENCE [LARGE SCALE GENOMIC DNA]</scope>
    <source>
        <strain evidence="1">SP3</strain>
    </source>
</reference>
<dbReference type="AlphaFoldDB" id="A0A0G2HM53"/>
<dbReference type="PATRIC" id="fig|1604020.3.peg.2089"/>
<name>A0A0G2HM53_9SYNE</name>
<gene>
    <name evidence="1" type="ORF">TE42_02460</name>
</gene>
<accession>A0A0G2HM53</accession>
<evidence type="ECO:0000313" key="1">
    <source>
        <dbReference type="EMBL" id="KKZ12946.1"/>
    </source>
</evidence>
<sequence length="76" mass="8446">MTTEAGTQGCLALIACKHHLEEALAALQGFDSSSDLQDQLLTLHAQVERMHDQLRRQAAKRQASLQTVPHRMHTTV</sequence>
<organism evidence="1 2">
    <name type="scientific">Candidatus Synechococcus spongiarum SP3</name>
    <dbReference type="NCBI Taxonomy" id="1604020"/>
    <lineage>
        <taxon>Bacteria</taxon>
        <taxon>Bacillati</taxon>
        <taxon>Cyanobacteriota</taxon>
        <taxon>Cyanophyceae</taxon>
        <taxon>Synechococcales</taxon>
        <taxon>Synechococcaceae</taxon>
        <taxon>Synechococcus</taxon>
    </lineage>
</organism>
<protein>
    <submittedName>
        <fullName evidence="1">Uncharacterized protein</fullName>
    </submittedName>
</protein>